<feature type="domain" description="ATPase AAA-type core" evidence="1">
    <location>
        <begin position="4"/>
        <end position="39"/>
    </location>
</feature>
<reference evidence="2" key="1">
    <citation type="journal article" date="2020" name="mSystems">
        <title>Genome- and Community-Level Interaction Insights into Carbon Utilization and Element Cycling Functions of Hydrothermarchaeota in Hydrothermal Sediment.</title>
        <authorList>
            <person name="Zhou Z."/>
            <person name="Liu Y."/>
            <person name="Xu W."/>
            <person name="Pan J."/>
            <person name="Luo Z.H."/>
            <person name="Li M."/>
        </authorList>
    </citation>
    <scope>NUCLEOTIDE SEQUENCE [LARGE SCALE GENOMIC DNA]</scope>
    <source>
        <strain evidence="2">SpSt-885</strain>
    </source>
</reference>
<gene>
    <name evidence="2" type="ORF">ENW83_04520</name>
</gene>
<name>A0A7J3SM81_9CREN</name>
<dbReference type="Pfam" id="PF00004">
    <property type="entry name" value="AAA"/>
    <property type="match status" value="1"/>
</dbReference>
<dbReference type="GO" id="GO:0016887">
    <property type="term" value="F:ATP hydrolysis activity"/>
    <property type="evidence" value="ECO:0007669"/>
    <property type="project" value="InterPro"/>
</dbReference>
<evidence type="ECO:0000313" key="2">
    <source>
        <dbReference type="EMBL" id="HGZ60453.1"/>
    </source>
</evidence>
<dbReference type="SUPFAM" id="SSF52540">
    <property type="entry name" value="P-loop containing nucleoside triphosphate hydrolases"/>
    <property type="match status" value="1"/>
</dbReference>
<evidence type="ECO:0000259" key="1">
    <source>
        <dbReference type="Pfam" id="PF00004"/>
    </source>
</evidence>
<dbReference type="InterPro" id="IPR027417">
    <property type="entry name" value="P-loop_NTPase"/>
</dbReference>
<dbReference type="Gene3D" id="3.40.50.300">
    <property type="entry name" value="P-loop containing nucleotide triphosphate hydrolases"/>
    <property type="match status" value="1"/>
</dbReference>
<dbReference type="GO" id="GO:0005524">
    <property type="term" value="F:ATP binding"/>
    <property type="evidence" value="ECO:0007669"/>
    <property type="project" value="InterPro"/>
</dbReference>
<dbReference type="InterPro" id="IPR003959">
    <property type="entry name" value="ATPase_AAA_core"/>
</dbReference>
<comment type="caution">
    <text evidence="2">The sequence shown here is derived from an EMBL/GenBank/DDBJ whole genome shotgun (WGS) entry which is preliminary data.</text>
</comment>
<dbReference type="AlphaFoldDB" id="A0A7J3SM81"/>
<proteinExistence type="predicted"/>
<accession>A0A7J3SM81</accession>
<protein>
    <submittedName>
        <fullName evidence="2">AAA family ATPase</fullName>
    </submittedName>
</protein>
<sequence>MSIIYFFGPDGSGKTTMAMSLAEKLRSRSLKVKLSWMRGTHTLASMLARFFSKFATFRGSDNPYYSISIPNHMKRLWQLIEFISMLPVLLVRFMLPSLLGYTVIAERYIPDFLVWVVITTDDPSYLSSISARFLLALALRAKAKIYVKADLQKLIERRMDMDPSFIMKQLILYEKLAEGMNSLILDTTNRSVDESMSSLLAFLDKT</sequence>
<organism evidence="2">
    <name type="scientific">Fervidicoccus fontis</name>
    <dbReference type="NCBI Taxonomy" id="683846"/>
    <lineage>
        <taxon>Archaea</taxon>
        <taxon>Thermoproteota</taxon>
        <taxon>Thermoprotei</taxon>
        <taxon>Fervidicoccales</taxon>
        <taxon>Fervidicoccaceae</taxon>
        <taxon>Fervidicoccus</taxon>
    </lineage>
</organism>
<dbReference type="EMBL" id="DTLS01000130">
    <property type="protein sequence ID" value="HGZ60453.1"/>
    <property type="molecule type" value="Genomic_DNA"/>
</dbReference>